<organism evidence="1 2">
    <name type="scientific">Pterulicium gracile</name>
    <dbReference type="NCBI Taxonomy" id="1884261"/>
    <lineage>
        <taxon>Eukaryota</taxon>
        <taxon>Fungi</taxon>
        <taxon>Dikarya</taxon>
        <taxon>Basidiomycota</taxon>
        <taxon>Agaricomycotina</taxon>
        <taxon>Agaricomycetes</taxon>
        <taxon>Agaricomycetidae</taxon>
        <taxon>Agaricales</taxon>
        <taxon>Pleurotineae</taxon>
        <taxon>Pterulaceae</taxon>
        <taxon>Pterulicium</taxon>
    </lineage>
</organism>
<evidence type="ECO:0000313" key="1">
    <source>
        <dbReference type="EMBL" id="TFL01858.1"/>
    </source>
</evidence>
<evidence type="ECO:0000313" key="2">
    <source>
        <dbReference type="Proteomes" id="UP000305067"/>
    </source>
</evidence>
<name>A0A5C3QKG6_9AGAR</name>
<keyword evidence="2" id="KW-1185">Reference proteome</keyword>
<dbReference type="OrthoDB" id="10606115at2759"/>
<sequence>MMPKNMRADEKSYIDKFADALAGLDNIKNIYTDPNLTGIRRGMRDVLQHDRNETVTEHLVQAFELYGIAQALAVRFDGTEHESYARSGLWTLACSLRLSANISPPSLCAHPVLRMAFATTCAAAGYTGSTRTLPRKTTTLWATQARAFALSWRTSNR</sequence>
<dbReference type="EMBL" id="ML178824">
    <property type="protein sequence ID" value="TFL01858.1"/>
    <property type="molecule type" value="Genomic_DNA"/>
</dbReference>
<reference evidence="1 2" key="1">
    <citation type="journal article" date="2019" name="Nat. Ecol. Evol.">
        <title>Megaphylogeny resolves global patterns of mushroom evolution.</title>
        <authorList>
            <person name="Varga T."/>
            <person name="Krizsan K."/>
            <person name="Foldi C."/>
            <person name="Dima B."/>
            <person name="Sanchez-Garcia M."/>
            <person name="Sanchez-Ramirez S."/>
            <person name="Szollosi G.J."/>
            <person name="Szarkandi J.G."/>
            <person name="Papp V."/>
            <person name="Albert L."/>
            <person name="Andreopoulos W."/>
            <person name="Angelini C."/>
            <person name="Antonin V."/>
            <person name="Barry K.W."/>
            <person name="Bougher N.L."/>
            <person name="Buchanan P."/>
            <person name="Buyck B."/>
            <person name="Bense V."/>
            <person name="Catcheside P."/>
            <person name="Chovatia M."/>
            <person name="Cooper J."/>
            <person name="Damon W."/>
            <person name="Desjardin D."/>
            <person name="Finy P."/>
            <person name="Geml J."/>
            <person name="Haridas S."/>
            <person name="Hughes K."/>
            <person name="Justo A."/>
            <person name="Karasinski D."/>
            <person name="Kautmanova I."/>
            <person name="Kiss B."/>
            <person name="Kocsube S."/>
            <person name="Kotiranta H."/>
            <person name="LaButti K.M."/>
            <person name="Lechner B.E."/>
            <person name="Liimatainen K."/>
            <person name="Lipzen A."/>
            <person name="Lukacs Z."/>
            <person name="Mihaltcheva S."/>
            <person name="Morgado L.N."/>
            <person name="Niskanen T."/>
            <person name="Noordeloos M.E."/>
            <person name="Ohm R.A."/>
            <person name="Ortiz-Santana B."/>
            <person name="Ovrebo C."/>
            <person name="Racz N."/>
            <person name="Riley R."/>
            <person name="Savchenko A."/>
            <person name="Shiryaev A."/>
            <person name="Soop K."/>
            <person name="Spirin V."/>
            <person name="Szebenyi C."/>
            <person name="Tomsovsky M."/>
            <person name="Tulloss R.E."/>
            <person name="Uehling J."/>
            <person name="Grigoriev I.V."/>
            <person name="Vagvolgyi C."/>
            <person name="Papp T."/>
            <person name="Martin F.M."/>
            <person name="Miettinen O."/>
            <person name="Hibbett D.S."/>
            <person name="Nagy L.G."/>
        </authorList>
    </citation>
    <scope>NUCLEOTIDE SEQUENCE [LARGE SCALE GENOMIC DNA]</scope>
    <source>
        <strain evidence="1 2">CBS 309.79</strain>
    </source>
</reference>
<accession>A0A5C3QKG6</accession>
<gene>
    <name evidence="1" type="ORF">BDV98DRAFT_71411</name>
</gene>
<dbReference type="AlphaFoldDB" id="A0A5C3QKG6"/>
<dbReference type="Proteomes" id="UP000305067">
    <property type="component" value="Unassembled WGS sequence"/>
</dbReference>
<protein>
    <submittedName>
        <fullName evidence="1">Uncharacterized protein</fullName>
    </submittedName>
</protein>
<proteinExistence type="predicted"/>